<name>A0A395JGG8_9GAMM</name>
<dbReference type="RefSeq" id="WP_113955730.1">
    <property type="nucleotide sequence ID" value="NZ_QNRT01000007.1"/>
</dbReference>
<comment type="similarity">
    <text evidence="1 6">Belongs to the Cob(I)alamin adenosyltransferase family.</text>
</comment>
<dbReference type="NCBIfam" id="TIGR00636">
    <property type="entry name" value="PduO_Nterm"/>
    <property type="match status" value="1"/>
</dbReference>
<comment type="catalytic activity">
    <reaction evidence="6">
        <text>2 cob(II)yrinate a,c diamide + reduced [electron-transfer flavoprotein] + 2 ATP = 2 adenosylcob(III)yrinate a,c-diamide + 2 triphosphate + oxidized [electron-transfer flavoprotein] + 3 H(+)</text>
        <dbReference type="Rhea" id="RHEA:11528"/>
        <dbReference type="Rhea" id="RHEA-COMP:10685"/>
        <dbReference type="Rhea" id="RHEA-COMP:10686"/>
        <dbReference type="ChEBI" id="CHEBI:15378"/>
        <dbReference type="ChEBI" id="CHEBI:18036"/>
        <dbReference type="ChEBI" id="CHEBI:30616"/>
        <dbReference type="ChEBI" id="CHEBI:57692"/>
        <dbReference type="ChEBI" id="CHEBI:58307"/>
        <dbReference type="ChEBI" id="CHEBI:58503"/>
        <dbReference type="ChEBI" id="CHEBI:58537"/>
        <dbReference type="EC" id="2.5.1.17"/>
    </reaction>
</comment>
<dbReference type="EMBL" id="QNRT01000007">
    <property type="protein sequence ID" value="RBP48471.1"/>
    <property type="molecule type" value="Genomic_DNA"/>
</dbReference>
<evidence type="ECO:0000313" key="10">
    <source>
        <dbReference type="Proteomes" id="UP000253083"/>
    </source>
</evidence>
<evidence type="ECO:0000259" key="8">
    <source>
        <dbReference type="Pfam" id="PF01923"/>
    </source>
</evidence>
<reference evidence="9 10" key="1">
    <citation type="submission" date="2018-06" db="EMBL/GenBank/DDBJ databases">
        <title>Genomic Encyclopedia of Type Strains, Phase IV (KMG-IV): sequencing the most valuable type-strain genomes for metagenomic binning, comparative biology and taxonomic classification.</title>
        <authorList>
            <person name="Goeker M."/>
        </authorList>
    </citation>
    <scope>NUCLEOTIDE SEQUENCE [LARGE SCALE GENOMIC DNA]</scope>
    <source>
        <strain evidence="9 10">DSM 24032</strain>
    </source>
</reference>
<feature type="domain" description="Cobalamin adenosyltransferase-like" evidence="8">
    <location>
        <begin position="8"/>
        <end position="165"/>
    </location>
</feature>
<dbReference type="Gene3D" id="1.20.1200.10">
    <property type="entry name" value="Cobalamin adenosyltransferase-like"/>
    <property type="match status" value="1"/>
</dbReference>
<dbReference type="GO" id="GO:0009236">
    <property type="term" value="P:cobalamin biosynthetic process"/>
    <property type="evidence" value="ECO:0007669"/>
    <property type="project" value="UniProtKB-UniRule"/>
</dbReference>
<comment type="subunit">
    <text evidence="2">Homotrimer.</text>
</comment>
<keyword evidence="6" id="KW-0169">Cobalamin biosynthesis</keyword>
<dbReference type="FunFam" id="1.20.1200.10:FF:000001">
    <property type="entry name" value="Cob(I)yrinic acid a,c-diamide adenosyltransferase"/>
    <property type="match status" value="1"/>
</dbReference>
<keyword evidence="3 6" id="KW-0808">Transferase</keyword>
<dbReference type="InterPro" id="IPR016030">
    <property type="entry name" value="CblAdoTrfase-like"/>
</dbReference>
<keyword evidence="5 6" id="KW-0067">ATP-binding</keyword>
<dbReference type="GO" id="GO:0005524">
    <property type="term" value="F:ATP binding"/>
    <property type="evidence" value="ECO:0007669"/>
    <property type="project" value="UniProtKB-UniRule"/>
</dbReference>
<comment type="pathway">
    <text evidence="6">Cofactor biosynthesis; adenosylcobalamin biosynthesis; adenosylcobalamin from cob(II)yrinate a,c-diamide: step 2/7.</text>
</comment>
<evidence type="ECO:0000256" key="6">
    <source>
        <dbReference type="RuleBase" id="RU366026"/>
    </source>
</evidence>
<dbReference type="Pfam" id="PF01923">
    <property type="entry name" value="Cob_adeno_trans"/>
    <property type="match status" value="1"/>
</dbReference>
<evidence type="ECO:0000256" key="7">
    <source>
        <dbReference type="SAM" id="MobiDB-lite"/>
    </source>
</evidence>
<dbReference type="InParanoid" id="A0A395JGG8"/>
<feature type="region of interest" description="Disordered" evidence="7">
    <location>
        <begin position="1"/>
        <end position="23"/>
    </location>
</feature>
<comment type="caution">
    <text evidence="9">The sequence shown here is derived from an EMBL/GenBank/DDBJ whole genome shotgun (WGS) entry which is preliminary data.</text>
</comment>
<dbReference type="UniPathway" id="UPA00148">
    <property type="reaction ID" value="UER00233"/>
</dbReference>
<dbReference type="InterPro" id="IPR036451">
    <property type="entry name" value="CblAdoTrfase-like_sf"/>
</dbReference>
<evidence type="ECO:0000256" key="5">
    <source>
        <dbReference type="ARBA" id="ARBA00022840"/>
    </source>
</evidence>
<dbReference type="PANTHER" id="PTHR12213:SF0">
    <property type="entry name" value="CORRINOID ADENOSYLTRANSFERASE MMAB"/>
    <property type="match status" value="1"/>
</dbReference>
<sequence>MGNRLSKLYTRTGDDGTSGLSGGERIAKNHERMNAMGTVDELNSVIGLLICKLDDPELENMLVAIQHDLFNIGGEISMPGHSFIQTDKVTALEASIDQFNELVEPLKDFILPGGSEAAAVCHMARSIARRAERDVVSLHHNEPVCDTTRQYLNRLSDLLFVVARIINLRLGRDDVLWKKELA</sequence>
<organism evidence="9 10">
    <name type="scientific">Arenicella xantha</name>
    <dbReference type="NCBI Taxonomy" id="644221"/>
    <lineage>
        <taxon>Bacteria</taxon>
        <taxon>Pseudomonadati</taxon>
        <taxon>Pseudomonadota</taxon>
        <taxon>Gammaproteobacteria</taxon>
        <taxon>Arenicellales</taxon>
        <taxon>Arenicellaceae</taxon>
        <taxon>Arenicella</taxon>
    </lineage>
</organism>
<evidence type="ECO:0000313" key="9">
    <source>
        <dbReference type="EMBL" id="RBP48471.1"/>
    </source>
</evidence>
<evidence type="ECO:0000256" key="2">
    <source>
        <dbReference type="ARBA" id="ARBA00011233"/>
    </source>
</evidence>
<dbReference type="InterPro" id="IPR029499">
    <property type="entry name" value="PduO-typ"/>
</dbReference>
<gene>
    <name evidence="9" type="ORF">DFR28_10773</name>
</gene>
<accession>A0A395JGG8</accession>
<dbReference type="EC" id="2.5.1.17" evidence="6"/>
<dbReference type="GO" id="GO:0008817">
    <property type="term" value="F:corrinoid adenosyltransferase activity"/>
    <property type="evidence" value="ECO:0007669"/>
    <property type="project" value="UniProtKB-UniRule"/>
</dbReference>
<dbReference type="PANTHER" id="PTHR12213">
    <property type="entry name" value="CORRINOID ADENOSYLTRANSFERASE"/>
    <property type="match status" value="1"/>
</dbReference>
<dbReference type="OrthoDB" id="9778896at2"/>
<evidence type="ECO:0000256" key="3">
    <source>
        <dbReference type="ARBA" id="ARBA00022679"/>
    </source>
</evidence>
<dbReference type="SUPFAM" id="SSF89028">
    <property type="entry name" value="Cobalamin adenosyltransferase-like"/>
    <property type="match status" value="1"/>
</dbReference>
<keyword evidence="4 6" id="KW-0547">Nucleotide-binding</keyword>
<keyword evidence="10" id="KW-1185">Reference proteome</keyword>
<evidence type="ECO:0000256" key="1">
    <source>
        <dbReference type="ARBA" id="ARBA00007487"/>
    </source>
</evidence>
<dbReference type="AlphaFoldDB" id="A0A395JGG8"/>
<evidence type="ECO:0000256" key="4">
    <source>
        <dbReference type="ARBA" id="ARBA00022741"/>
    </source>
</evidence>
<dbReference type="Proteomes" id="UP000253083">
    <property type="component" value="Unassembled WGS sequence"/>
</dbReference>
<comment type="catalytic activity">
    <reaction evidence="6">
        <text>2 cob(II)alamin + reduced [electron-transfer flavoprotein] + 2 ATP = 2 adenosylcob(III)alamin + 2 triphosphate + oxidized [electron-transfer flavoprotein] + 3 H(+)</text>
        <dbReference type="Rhea" id="RHEA:28671"/>
        <dbReference type="Rhea" id="RHEA-COMP:10685"/>
        <dbReference type="Rhea" id="RHEA-COMP:10686"/>
        <dbReference type="ChEBI" id="CHEBI:15378"/>
        <dbReference type="ChEBI" id="CHEBI:16304"/>
        <dbReference type="ChEBI" id="CHEBI:18036"/>
        <dbReference type="ChEBI" id="CHEBI:18408"/>
        <dbReference type="ChEBI" id="CHEBI:30616"/>
        <dbReference type="ChEBI" id="CHEBI:57692"/>
        <dbReference type="ChEBI" id="CHEBI:58307"/>
        <dbReference type="EC" id="2.5.1.17"/>
    </reaction>
</comment>
<protein>
    <recommendedName>
        <fullName evidence="6">Corrinoid adenosyltransferase</fullName>
        <ecNumber evidence="6">2.5.1.17</ecNumber>
    </recommendedName>
    <alternativeName>
        <fullName evidence="6">Cob(II)alamin adenosyltransferase</fullName>
    </alternativeName>
    <alternativeName>
        <fullName evidence="6">Cob(II)yrinic acid a,c-diamide adenosyltransferase</fullName>
    </alternativeName>
    <alternativeName>
        <fullName evidence="6">Cobinamide/cobalamin adenosyltransferase</fullName>
    </alternativeName>
</protein>
<proteinExistence type="inferred from homology"/>